<evidence type="ECO:0000256" key="1">
    <source>
        <dbReference type="SAM" id="MobiDB-lite"/>
    </source>
</evidence>
<evidence type="ECO:0000313" key="2">
    <source>
        <dbReference type="EMBL" id="KAG5190274.1"/>
    </source>
</evidence>
<proteinExistence type="predicted"/>
<feature type="region of interest" description="Disordered" evidence="1">
    <location>
        <begin position="196"/>
        <end position="253"/>
    </location>
</feature>
<feature type="compositionally biased region" description="Pro residues" evidence="1">
    <location>
        <begin position="10"/>
        <end position="25"/>
    </location>
</feature>
<dbReference type="Proteomes" id="UP000664859">
    <property type="component" value="Unassembled WGS sequence"/>
</dbReference>
<reference evidence="2" key="1">
    <citation type="submission" date="2021-02" db="EMBL/GenBank/DDBJ databases">
        <title>First Annotated Genome of the Yellow-green Alga Tribonema minus.</title>
        <authorList>
            <person name="Mahan K.M."/>
        </authorList>
    </citation>
    <scope>NUCLEOTIDE SEQUENCE</scope>
    <source>
        <strain evidence="2">UTEX B ZZ1240</strain>
    </source>
</reference>
<feature type="compositionally biased region" description="Basic and acidic residues" evidence="1">
    <location>
        <begin position="208"/>
        <end position="218"/>
    </location>
</feature>
<feature type="region of interest" description="Disordered" evidence="1">
    <location>
        <begin position="288"/>
        <end position="308"/>
    </location>
</feature>
<feature type="region of interest" description="Disordered" evidence="1">
    <location>
        <begin position="1"/>
        <end position="26"/>
    </location>
</feature>
<evidence type="ECO:0000313" key="3">
    <source>
        <dbReference type="Proteomes" id="UP000664859"/>
    </source>
</evidence>
<sequence length="347" mass="36834">MLATSSRRPCAPPPSPPPSPPPTPPLLLRGAAVPAPPNKYCLTHPTPEHCCHALKAHLIVLVAGDPLRQCPCGALRAAPRRRRRARRIPGYMQYNTSRTVVTCSAVQASLGTNSTAQAGQWLHTVQHSCTVLKQMACAATFTMSAHTPVCGAPRDLRRMMRAGAQQQRRSGALGGLGGLARELCAQRVRQRRRQRLRCSGGGGGGGGARREVRGDAPLRARQRVGVLGARQLLPRQPRARQQQRQRSAARQRAARAAAAAAAVEGVHHPCRAAAACRRAAAAAAATVGGSSARDGSRQRIRGAARQQRHDVLQPPHGAVVCNMCGDHLLDAADPGGVVSGARAQRWR</sequence>
<keyword evidence="3" id="KW-1185">Reference proteome</keyword>
<accession>A0A835ZDD5</accession>
<organism evidence="2 3">
    <name type="scientific">Tribonema minus</name>
    <dbReference type="NCBI Taxonomy" id="303371"/>
    <lineage>
        <taxon>Eukaryota</taxon>
        <taxon>Sar</taxon>
        <taxon>Stramenopiles</taxon>
        <taxon>Ochrophyta</taxon>
        <taxon>PX clade</taxon>
        <taxon>Xanthophyceae</taxon>
        <taxon>Tribonematales</taxon>
        <taxon>Tribonemataceae</taxon>
        <taxon>Tribonema</taxon>
    </lineage>
</organism>
<gene>
    <name evidence="2" type="ORF">JKP88DRAFT_252323</name>
</gene>
<dbReference type="AlphaFoldDB" id="A0A835ZDD5"/>
<name>A0A835ZDD5_9STRA</name>
<dbReference type="EMBL" id="JAFCMP010000036">
    <property type="protein sequence ID" value="KAG5190274.1"/>
    <property type="molecule type" value="Genomic_DNA"/>
</dbReference>
<feature type="compositionally biased region" description="Basic residues" evidence="1">
    <location>
        <begin position="237"/>
        <end position="253"/>
    </location>
</feature>
<comment type="caution">
    <text evidence="2">The sequence shown here is derived from an EMBL/GenBank/DDBJ whole genome shotgun (WGS) entry which is preliminary data.</text>
</comment>
<protein>
    <submittedName>
        <fullName evidence="2">Uncharacterized protein</fullName>
    </submittedName>
</protein>